<dbReference type="SUPFAM" id="SSF53955">
    <property type="entry name" value="Lysozyme-like"/>
    <property type="match status" value="1"/>
</dbReference>
<feature type="domain" description="Transglycosylase SLT" evidence="1">
    <location>
        <begin position="11"/>
        <end position="142"/>
    </location>
</feature>
<dbReference type="CDD" id="cd00254">
    <property type="entry name" value="LT-like"/>
    <property type="match status" value="1"/>
</dbReference>
<evidence type="ECO:0000313" key="3">
    <source>
        <dbReference type="Proteomes" id="UP001180616"/>
    </source>
</evidence>
<keyword evidence="3" id="KW-1185">Reference proteome</keyword>
<gene>
    <name evidence="2" type="ORF">KPS_002413</name>
</gene>
<name>A0ABY9QY10_9BACT</name>
<reference evidence="2" key="1">
    <citation type="submission" date="2023-09" db="EMBL/GenBank/DDBJ databases">
        <authorList>
            <consortium name="CW5 consortium"/>
            <person name="Lu C.-W."/>
        </authorList>
    </citation>
    <scope>NUCLEOTIDE SEQUENCE</scope>
    <source>
        <strain evidence="2">KPS</strain>
    </source>
</reference>
<accession>A0ABY9QY10</accession>
<organism evidence="2 3">
    <name type="scientific">Nitratidesulfovibrio liaohensis</name>
    <dbReference type="NCBI Taxonomy" id="2604158"/>
    <lineage>
        <taxon>Bacteria</taxon>
        <taxon>Pseudomonadati</taxon>
        <taxon>Thermodesulfobacteriota</taxon>
        <taxon>Desulfovibrionia</taxon>
        <taxon>Desulfovibrionales</taxon>
        <taxon>Desulfovibrionaceae</taxon>
        <taxon>Nitratidesulfovibrio</taxon>
    </lineage>
</organism>
<evidence type="ECO:0000313" key="2">
    <source>
        <dbReference type="EMBL" id="WMW64401.1"/>
    </source>
</evidence>
<dbReference type="InterPro" id="IPR008258">
    <property type="entry name" value="Transglycosylase_SLT_dom_1"/>
</dbReference>
<evidence type="ECO:0000259" key="1">
    <source>
        <dbReference type="Pfam" id="PF01464"/>
    </source>
</evidence>
<dbReference type="Pfam" id="PF01464">
    <property type="entry name" value="SLT"/>
    <property type="match status" value="1"/>
</dbReference>
<sequence>MPANPITEQLIVKVATDHGLPPALVRAMVMVESGGDTFATRYEPGFYEKYIRNDGSVKAFGACSLQTERVLRATSFGLMQVMGQVARERGYLGPFLTSLCDPATGLQFGCLHLAAFRRLFAGLGWDAACAAYNGGAGAVRGQHDFRNPEYPAKVLKALGGVWPE</sequence>
<proteinExistence type="predicted"/>
<dbReference type="RefSeq" id="WP_309540494.1">
    <property type="nucleotide sequence ID" value="NZ_CP133659.1"/>
</dbReference>
<dbReference type="EMBL" id="CP133659">
    <property type="protein sequence ID" value="WMW64401.1"/>
    <property type="molecule type" value="Genomic_DNA"/>
</dbReference>
<dbReference type="Proteomes" id="UP001180616">
    <property type="component" value="Chromosome"/>
</dbReference>
<protein>
    <submittedName>
        <fullName evidence="2">Lytic transglycosylase domain-containing protein</fullName>
    </submittedName>
</protein>
<dbReference type="Gene3D" id="1.10.530.10">
    <property type="match status" value="1"/>
</dbReference>
<dbReference type="InterPro" id="IPR023346">
    <property type="entry name" value="Lysozyme-like_dom_sf"/>
</dbReference>